<gene>
    <name evidence="1" type="ORF">D3791_12510</name>
</gene>
<evidence type="ECO:0000313" key="2">
    <source>
        <dbReference type="Proteomes" id="UP000502331"/>
    </source>
</evidence>
<sequence>MINASRGLKAFGVVATLGLLLTGCSEPKSDLKTLTPTVGPSPSKEAPKIKSLRDADLANAEWTDPMAIDGHASKIRLKNSKGSDEFNSYKLGKIVYADLNADGVDDAVATFTSTSGNAYWEHFVAWVATADGPVQVPGEIAYSHNCGSTVESVAPAKQGVKVTEYLRSDFENTACSENGPLKQVRTVGVKQYAGDDQYYLVRTDALGGYGGYCHPEVQGETISVSIPVYSAPNSRSKMPLQRQEMMGYMAGPEAAGTVTKDGQWALGAVLIRDEKSATGMKTRCAWIPTTKNPLHTEGEAVLGENGKPVG</sequence>
<organism evidence="1 2">
    <name type="scientific">Glutamicibacter mishrai</name>
    <dbReference type="NCBI Taxonomy" id="1775880"/>
    <lineage>
        <taxon>Bacteria</taxon>
        <taxon>Bacillati</taxon>
        <taxon>Actinomycetota</taxon>
        <taxon>Actinomycetes</taxon>
        <taxon>Micrococcales</taxon>
        <taxon>Micrococcaceae</taxon>
        <taxon>Glutamicibacter</taxon>
    </lineage>
</organism>
<dbReference type="Proteomes" id="UP000502331">
    <property type="component" value="Chromosome"/>
</dbReference>
<evidence type="ECO:0000313" key="1">
    <source>
        <dbReference type="EMBL" id="QIV87856.1"/>
    </source>
</evidence>
<protein>
    <submittedName>
        <fullName evidence="1">Uncharacterized protein</fullName>
    </submittedName>
</protein>
<dbReference type="PROSITE" id="PS51257">
    <property type="entry name" value="PROKAR_LIPOPROTEIN"/>
    <property type="match status" value="1"/>
</dbReference>
<dbReference type="EMBL" id="CP032549">
    <property type="protein sequence ID" value="QIV87856.1"/>
    <property type="molecule type" value="Genomic_DNA"/>
</dbReference>
<dbReference type="RefSeq" id="WP_172512408.1">
    <property type="nucleotide sequence ID" value="NZ_CP032549.1"/>
</dbReference>
<proteinExistence type="predicted"/>
<reference evidence="1 2" key="1">
    <citation type="submission" date="2018-09" db="EMBL/GenBank/DDBJ databases">
        <title>Glutamicibacter mishrai S5-52T (LMG 29155T = KCTC 39846T).</title>
        <authorList>
            <person name="Das S.K."/>
        </authorList>
    </citation>
    <scope>NUCLEOTIDE SEQUENCE [LARGE SCALE GENOMIC DNA]</scope>
    <source>
        <strain evidence="1 2">S5-52</strain>
    </source>
</reference>
<accession>A0A6H0SL48</accession>
<keyword evidence="2" id="KW-1185">Reference proteome</keyword>
<dbReference type="AlphaFoldDB" id="A0A6H0SL48"/>
<name>A0A6H0SL48_9MICC</name>